<evidence type="ECO:0000256" key="2">
    <source>
        <dbReference type="ARBA" id="ARBA00022617"/>
    </source>
</evidence>
<proteinExistence type="predicted"/>
<dbReference type="Pfam" id="PF03100">
    <property type="entry name" value="CcmE"/>
    <property type="match status" value="2"/>
</dbReference>
<evidence type="ECO:0000256" key="3">
    <source>
        <dbReference type="ARBA" id="ARBA00022748"/>
    </source>
</evidence>
<dbReference type="GO" id="GO:0005886">
    <property type="term" value="C:plasma membrane"/>
    <property type="evidence" value="ECO:0007669"/>
    <property type="project" value="InterPro"/>
</dbReference>
<dbReference type="AlphaFoldDB" id="A0A2K2U5W9"/>
<dbReference type="InterPro" id="IPR012340">
    <property type="entry name" value="NA-bd_OB-fold"/>
</dbReference>
<dbReference type="InterPro" id="IPR036127">
    <property type="entry name" value="CcmE-like_sf"/>
</dbReference>
<protein>
    <submittedName>
        <fullName evidence="5">Cytochrome C biogenesis protein</fullName>
    </submittedName>
</protein>
<evidence type="ECO:0000256" key="4">
    <source>
        <dbReference type="ARBA" id="ARBA00023136"/>
    </source>
</evidence>
<dbReference type="Gene3D" id="2.40.50.140">
    <property type="entry name" value="Nucleic acid-binding proteins"/>
    <property type="match status" value="2"/>
</dbReference>
<dbReference type="GO" id="GO:0017004">
    <property type="term" value="P:cytochrome complex assembly"/>
    <property type="evidence" value="ECO:0007669"/>
    <property type="project" value="UniProtKB-KW"/>
</dbReference>
<keyword evidence="6" id="KW-1185">Reference proteome</keyword>
<keyword evidence="2" id="KW-0408">Iron</keyword>
<comment type="subcellular location">
    <subcellularLocation>
        <location evidence="1">Membrane</location>
    </subcellularLocation>
</comment>
<dbReference type="Proteomes" id="UP000236488">
    <property type="component" value="Unassembled WGS sequence"/>
</dbReference>
<dbReference type="SUPFAM" id="SSF82093">
    <property type="entry name" value="Heme chaperone CcmE"/>
    <property type="match status" value="2"/>
</dbReference>
<dbReference type="RefSeq" id="WP_087196617.1">
    <property type="nucleotide sequence ID" value="NZ_PPEL01000019.1"/>
</dbReference>
<keyword evidence="4" id="KW-0472">Membrane</keyword>
<evidence type="ECO:0000313" key="6">
    <source>
        <dbReference type="Proteomes" id="UP000236488"/>
    </source>
</evidence>
<dbReference type="EMBL" id="PPEL01000019">
    <property type="protein sequence ID" value="PNV65707.1"/>
    <property type="molecule type" value="Genomic_DNA"/>
</dbReference>
<sequence>MNTKTKRRMGMVTGIIVIVLIVILAVVGGASSAKAVTVADAVTGDFADQKIQVTGNVVENSFETNDNVLTFSIYDPDGDPSQELRVRYNGGVSATFGNDVTAICTGKIGEDGVLHASELVTKCPSKYENASEALTITRLLEYGEEVVGKPVKVAGEVKAGTLATAGSGERLVLVDPESKDELSVLYDGAIPEDVGDGTSLVLTGSLNDQGKFAATDLALEG</sequence>
<keyword evidence="3" id="KW-0201">Cytochrome c-type biogenesis</keyword>
<evidence type="ECO:0000313" key="5">
    <source>
        <dbReference type="EMBL" id="PNV65707.1"/>
    </source>
</evidence>
<organism evidence="5 6">
    <name type="scientific">Rubneribacter badeniensis</name>
    <dbReference type="NCBI Taxonomy" id="2070688"/>
    <lineage>
        <taxon>Bacteria</taxon>
        <taxon>Bacillati</taxon>
        <taxon>Actinomycetota</taxon>
        <taxon>Coriobacteriia</taxon>
        <taxon>Eggerthellales</taxon>
        <taxon>Eggerthellaceae</taxon>
        <taxon>Rubneribacter</taxon>
    </lineage>
</organism>
<keyword evidence="2" id="KW-0479">Metal-binding</keyword>
<keyword evidence="2" id="KW-0349">Heme</keyword>
<comment type="caution">
    <text evidence="5">The sequence shown here is derived from an EMBL/GenBank/DDBJ whole genome shotgun (WGS) entry which is preliminary data.</text>
</comment>
<evidence type="ECO:0000256" key="1">
    <source>
        <dbReference type="ARBA" id="ARBA00004370"/>
    </source>
</evidence>
<reference evidence="5 6" key="1">
    <citation type="journal article" date="2018" name="Int. J. Syst. Evol. Microbiol.">
        <title>Rubneribacter badeniensis gen. nov., sp. nov. and Enteroscipio rubneri gen. nov., sp. nov., new members of the Eggerthellaceae isolated from human faeces.</title>
        <authorList>
            <person name="Danylec N."/>
            <person name="Gobl A."/>
            <person name="Stoll D.A."/>
            <person name="Hetzer B."/>
            <person name="Kulling S.E."/>
            <person name="Huch M."/>
        </authorList>
    </citation>
    <scope>NUCLEOTIDE SEQUENCE [LARGE SCALE GENOMIC DNA]</scope>
    <source>
        <strain evidence="5 6">ResAG-85</strain>
    </source>
</reference>
<accession>A0A2K2U5W9</accession>
<dbReference type="GO" id="GO:0020037">
    <property type="term" value="F:heme binding"/>
    <property type="evidence" value="ECO:0007669"/>
    <property type="project" value="InterPro"/>
</dbReference>
<gene>
    <name evidence="5" type="ORF">C2L80_05015</name>
</gene>
<dbReference type="GO" id="GO:0017003">
    <property type="term" value="P:protein-heme linkage"/>
    <property type="evidence" value="ECO:0007669"/>
    <property type="project" value="InterPro"/>
</dbReference>
<dbReference type="InterPro" id="IPR004329">
    <property type="entry name" value="CcmE"/>
</dbReference>
<name>A0A2K2U5W9_9ACTN</name>